<feature type="transmembrane region" description="Helical" evidence="5">
    <location>
        <begin position="50"/>
        <end position="72"/>
    </location>
</feature>
<evidence type="ECO:0000256" key="4">
    <source>
        <dbReference type="ARBA" id="ARBA00023136"/>
    </source>
</evidence>
<feature type="transmembrane region" description="Helical" evidence="5">
    <location>
        <begin position="78"/>
        <end position="96"/>
    </location>
</feature>
<dbReference type="EMBL" id="JAUSSU010000005">
    <property type="protein sequence ID" value="MDQ0113191.1"/>
    <property type="molecule type" value="Genomic_DNA"/>
</dbReference>
<protein>
    <submittedName>
        <fullName evidence="6">Membrane protein</fullName>
    </submittedName>
</protein>
<keyword evidence="3 5" id="KW-1133">Transmembrane helix</keyword>
<proteinExistence type="predicted"/>
<dbReference type="PANTHER" id="PTHR36460">
    <property type="entry name" value="UPF0132 DOMAIN PROTEIN (AFU_ORTHOLOGUE AFUA_3G10255)"/>
    <property type="match status" value="1"/>
</dbReference>
<dbReference type="RefSeq" id="WP_307204247.1">
    <property type="nucleotide sequence ID" value="NZ_JAUSSU010000005.1"/>
</dbReference>
<evidence type="ECO:0000256" key="1">
    <source>
        <dbReference type="ARBA" id="ARBA00004141"/>
    </source>
</evidence>
<evidence type="ECO:0000313" key="7">
    <source>
        <dbReference type="Proteomes" id="UP001229346"/>
    </source>
</evidence>
<dbReference type="Proteomes" id="UP001229346">
    <property type="component" value="Unassembled WGS sequence"/>
</dbReference>
<organism evidence="6 7">
    <name type="scientific">Paenibacillus harenae</name>
    <dbReference type="NCBI Taxonomy" id="306543"/>
    <lineage>
        <taxon>Bacteria</taxon>
        <taxon>Bacillati</taxon>
        <taxon>Bacillota</taxon>
        <taxon>Bacilli</taxon>
        <taxon>Bacillales</taxon>
        <taxon>Paenibacillaceae</taxon>
        <taxon>Paenibacillus</taxon>
    </lineage>
</organism>
<comment type="caution">
    <text evidence="6">The sequence shown here is derived from an EMBL/GenBank/DDBJ whole genome shotgun (WGS) entry which is preliminary data.</text>
</comment>
<evidence type="ECO:0000256" key="3">
    <source>
        <dbReference type="ARBA" id="ARBA00022989"/>
    </source>
</evidence>
<keyword evidence="2 5" id="KW-0812">Transmembrane</keyword>
<dbReference type="PANTHER" id="PTHR36460:SF1">
    <property type="entry name" value="UPF0132 DOMAIN PROTEIN (AFU_ORTHOLOGUE AFUA_3G10255)"/>
    <property type="match status" value="1"/>
</dbReference>
<keyword evidence="7" id="KW-1185">Reference proteome</keyword>
<dbReference type="Pfam" id="PF09685">
    <property type="entry name" value="MamF_MmsF"/>
    <property type="match status" value="1"/>
</dbReference>
<name>A0ABT9U0N4_PAEHA</name>
<feature type="transmembrane region" description="Helical" evidence="5">
    <location>
        <begin position="20"/>
        <end position="38"/>
    </location>
</feature>
<accession>A0ABT9U0N4</accession>
<sequence>MQHPSINPDKSSTGLDPKVAALLCYLAGFITGIIFLIIEKQSRYVRLHAMQSTVIFASILIINIVLGFIPIIGWLLGILLPLATFVLWIGLMVLALQGRIYKLPVVGDFCEKQLNRF</sequence>
<reference evidence="6 7" key="1">
    <citation type="submission" date="2023-07" db="EMBL/GenBank/DDBJ databases">
        <title>Sorghum-associated microbial communities from plants grown in Nebraska, USA.</title>
        <authorList>
            <person name="Schachtman D."/>
        </authorList>
    </citation>
    <scope>NUCLEOTIDE SEQUENCE [LARGE SCALE GENOMIC DNA]</scope>
    <source>
        <strain evidence="6 7">CC482</strain>
    </source>
</reference>
<dbReference type="InterPro" id="IPR019109">
    <property type="entry name" value="MamF_MmsF"/>
</dbReference>
<keyword evidence="4 5" id="KW-0472">Membrane</keyword>
<evidence type="ECO:0000313" key="6">
    <source>
        <dbReference type="EMBL" id="MDQ0113191.1"/>
    </source>
</evidence>
<comment type="subcellular location">
    <subcellularLocation>
        <location evidence="1">Membrane</location>
        <topology evidence="1">Multi-pass membrane protein</topology>
    </subcellularLocation>
</comment>
<evidence type="ECO:0000256" key="5">
    <source>
        <dbReference type="SAM" id="Phobius"/>
    </source>
</evidence>
<gene>
    <name evidence="6" type="ORF">J2T15_002632</name>
</gene>
<evidence type="ECO:0000256" key="2">
    <source>
        <dbReference type="ARBA" id="ARBA00022692"/>
    </source>
</evidence>